<name>A0ABW1CL58_9ACTN</name>
<dbReference type="InterPro" id="IPR018062">
    <property type="entry name" value="HTH_AraC-typ_CS"/>
</dbReference>
<evidence type="ECO:0000256" key="3">
    <source>
        <dbReference type="ARBA" id="ARBA00023163"/>
    </source>
</evidence>
<evidence type="ECO:0000313" key="5">
    <source>
        <dbReference type="EMBL" id="MFC5826471.1"/>
    </source>
</evidence>
<sequence length="303" mass="32191">MESLTGLLRAVRADGAVLRQSFLAPPWSLANVDTPPLTLYAVLRGNAWLATEGDRAAWLTAGEVALVRGPGPHRIADSPDTPPQVVIRRAVHCTSTTSGAPPRPAGGALTLVTGAYRTVDDVGRRLLGALPELIVEPAAPDPLSALLTEELAAEGAGRQLVLDRLLDLLLVRTLHAWFERPDTEPPRWYHALSDPAAGPALRAMHADPGRAWTVDALAAEALVSRANLARRFTALVGEAPMAYLTRWRMALAAELLREPGATVASVARAVGYTNSFAFSTAFKRAHGTSPGLLTRAHGVRSSP</sequence>
<dbReference type="Proteomes" id="UP001596058">
    <property type="component" value="Unassembled WGS sequence"/>
</dbReference>
<gene>
    <name evidence="5" type="ORF">ACFPZ3_21600</name>
</gene>
<feature type="domain" description="HTH araC/xylS-type" evidence="4">
    <location>
        <begin position="198"/>
        <end position="296"/>
    </location>
</feature>
<evidence type="ECO:0000256" key="1">
    <source>
        <dbReference type="ARBA" id="ARBA00023015"/>
    </source>
</evidence>
<organism evidence="5 6">
    <name type="scientific">Nonomuraea insulae</name>
    <dbReference type="NCBI Taxonomy" id="1616787"/>
    <lineage>
        <taxon>Bacteria</taxon>
        <taxon>Bacillati</taxon>
        <taxon>Actinomycetota</taxon>
        <taxon>Actinomycetes</taxon>
        <taxon>Streptosporangiales</taxon>
        <taxon>Streptosporangiaceae</taxon>
        <taxon>Nonomuraea</taxon>
    </lineage>
</organism>
<dbReference type="SMART" id="SM00342">
    <property type="entry name" value="HTH_ARAC"/>
    <property type="match status" value="1"/>
</dbReference>
<comment type="caution">
    <text evidence="5">The sequence shown here is derived from an EMBL/GenBank/DDBJ whole genome shotgun (WGS) entry which is preliminary data.</text>
</comment>
<evidence type="ECO:0000259" key="4">
    <source>
        <dbReference type="PROSITE" id="PS01124"/>
    </source>
</evidence>
<keyword evidence="1" id="KW-0805">Transcription regulation</keyword>
<dbReference type="Pfam" id="PF12833">
    <property type="entry name" value="HTH_18"/>
    <property type="match status" value="1"/>
</dbReference>
<protein>
    <submittedName>
        <fullName evidence="5">AraC family transcriptional regulator</fullName>
    </submittedName>
</protein>
<evidence type="ECO:0000313" key="6">
    <source>
        <dbReference type="Proteomes" id="UP001596058"/>
    </source>
</evidence>
<dbReference type="Gene3D" id="1.10.10.60">
    <property type="entry name" value="Homeodomain-like"/>
    <property type="match status" value="2"/>
</dbReference>
<dbReference type="InterPro" id="IPR009057">
    <property type="entry name" value="Homeodomain-like_sf"/>
</dbReference>
<accession>A0ABW1CL58</accession>
<reference evidence="6" key="1">
    <citation type="journal article" date="2019" name="Int. J. Syst. Evol. Microbiol.">
        <title>The Global Catalogue of Microorganisms (GCM) 10K type strain sequencing project: providing services to taxonomists for standard genome sequencing and annotation.</title>
        <authorList>
            <consortium name="The Broad Institute Genomics Platform"/>
            <consortium name="The Broad Institute Genome Sequencing Center for Infectious Disease"/>
            <person name="Wu L."/>
            <person name="Ma J."/>
        </authorList>
    </citation>
    <scope>NUCLEOTIDE SEQUENCE [LARGE SCALE GENOMIC DNA]</scope>
    <source>
        <strain evidence="6">CCUG 53903</strain>
    </source>
</reference>
<keyword evidence="2" id="KW-0238">DNA-binding</keyword>
<keyword evidence="3" id="KW-0804">Transcription</keyword>
<dbReference type="RefSeq" id="WP_379515984.1">
    <property type="nucleotide sequence ID" value="NZ_JBHSPA010000025.1"/>
</dbReference>
<dbReference type="PROSITE" id="PS00041">
    <property type="entry name" value="HTH_ARAC_FAMILY_1"/>
    <property type="match status" value="1"/>
</dbReference>
<dbReference type="SUPFAM" id="SSF46689">
    <property type="entry name" value="Homeodomain-like"/>
    <property type="match status" value="2"/>
</dbReference>
<evidence type="ECO:0000256" key="2">
    <source>
        <dbReference type="ARBA" id="ARBA00023125"/>
    </source>
</evidence>
<proteinExistence type="predicted"/>
<dbReference type="Pfam" id="PF12852">
    <property type="entry name" value="Cupin_6"/>
    <property type="match status" value="1"/>
</dbReference>
<keyword evidence="6" id="KW-1185">Reference proteome</keyword>
<dbReference type="InterPro" id="IPR032783">
    <property type="entry name" value="AraC_lig"/>
</dbReference>
<dbReference type="EMBL" id="JBHSPA010000025">
    <property type="protein sequence ID" value="MFC5826471.1"/>
    <property type="molecule type" value="Genomic_DNA"/>
</dbReference>
<dbReference type="PROSITE" id="PS01124">
    <property type="entry name" value="HTH_ARAC_FAMILY_2"/>
    <property type="match status" value="1"/>
</dbReference>
<dbReference type="InterPro" id="IPR050204">
    <property type="entry name" value="AraC_XylS_family_regulators"/>
</dbReference>
<dbReference type="PANTHER" id="PTHR46796">
    <property type="entry name" value="HTH-TYPE TRANSCRIPTIONAL ACTIVATOR RHAS-RELATED"/>
    <property type="match status" value="1"/>
</dbReference>
<dbReference type="PANTHER" id="PTHR46796:SF13">
    <property type="entry name" value="HTH-TYPE TRANSCRIPTIONAL ACTIVATOR RHAS"/>
    <property type="match status" value="1"/>
</dbReference>
<dbReference type="InterPro" id="IPR018060">
    <property type="entry name" value="HTH_AraC"/>
</dbReference>